<proteinExistence type="predicted"/>
<dbReference type="EMBL" id="SFCI01001437">
    <property type="protein sequence ID" value="TFY75780.1"/>
    <property type="molecule type" value="Genomic_DNA"/>
</dbReference>
<dbReference type="STRING" id="135208.A0A4Y9ZNE6"/>
<dbReference type="Proteomes" id="UP000298061">
    <property type="component" value="Unassembled WGS sequence"/>
</dbReference>
<feature type="coiled-coil region" evidence="1">
    <location>
        <begin position="337"/>
        <end position="371"/>
    </location>
</feature>
<keyword evidence="2" id="KW-0812">Transmembrane</keyword>
<dbReference type="SUPFAM" id="SSF57997">
    <property type="entry name" value="Tropomyosin"/>
    <property type="match status" value="1"/>
</dbReference>
<feature type="coiled-coil region" evidence="1">
    <location>
        <begin position="203"/>
        <end position="230"/>
    </location>
</feature>
<organism evidence="3 4">
    <name type="scientific">Hericium alpestre</name>
    <dbReference type="NCBI Taxonomy" id="135208"/>
    <lineage>
        <taxon>Eukaryota</taxon>
        <taxon>Fungi</taxon>
        <taxon>Dikarya</taxon>
        <taxon>Basidiomycota</taxon>
        <taxon>Agaricomycotina</taxon>
        <taxon>Agaricomycetes</taxon>
        <taxon>Russulales</taxon>
        <taxon>Hericiaceae</taxon>
        <taxon>Hericium</taxon>
    </lineage>
</organism>
<feature type="transmembrane region" description="Helical" evidence="2">
    <location>
        <begin position="255"/>
        <end position="273"/>
    </location>
</feature>
<evidence type="ECO:0000313" key="3">
    <source>
        <dbReference type="EMBL" id="TFY75780.1"/>
    </source>
</evidence>
<keyword evidence="2" id="KW-0472">Membrane</keyword>
<gene>
    <name evidence="3" type="ORF">EWM64_g8232</name>
</gene>
<evidence type="ECO:0000313" key="4">
    <source>
        <dbReference type="Proteomes" id="UP000298061"/>
    </source>
</evidence>
<feature type="transmembrane region" description="Helical" evidence="2">
    <location>
        <begin position="7"/>
        <end position="28"/>
    </location>
</feature>
<keyword evidence="2" id="KW-1133">Transmembrane helix</keyword>
<name>A0A4Y9ZNE6_9AGAM</name>
<feature type="transmembrane region" description="Helical" evidence="2">
    <location>
        <begin position="34"/>
        <end position="51"/>
    </location>
</feature>
<reference evidence="3 4" key="1">
    <citation type="submission" date="2019-02" db="EMBL/GenBank/DDBJ databases">
        <title>Genome sequencing of the rare red list fungi Hericium alpestre (H. flagellum).</title>
        <authorList>
            <person name="Buettner E."/>
            <person name="Kellner H."/>
        </authorList>
    </citation>
    <scope>NUCLEOTIDE SEQUENCE [LARGE SCALE GENOMIC DNA]</scope>
    <source>
        <strain evidence="3 4">DSM 108284</strain>
    </source>
</reference>
<evidence type="ECO:0000256" key="1">
    <source>
        <dbReference type="SAM" id="Coils"/>
    </source>
</evidence>
<accession>A0A4Y9ZNE6</accession>
<keyword evidence="4" id="KW-1185">Reference proteome</keyword>
<dbReference type="OrthoDB" id="3254768at2759"/>
<sequence length="571" mass="64993">MARRSPSVWTFVLLFACFTLLVEIAFVIGPLGGWVYWALMLSSFVLLVMYAHELHTELPVIAWINGGPQLLKVYQKDLIQSQEESRSTIDLLETQRKEFQLLETRLTHEQLKCRKATIQYKLLVDQVTDHNLLLAEPCVRKSRLRFVKDSVLAFWVLWGRTRLLAHRSERLTLAVSDFSTKLQDSATACDNLRLDNGLLKVSSNGLSAKLKQAEAEKTNLSKRLVAANVQYQRSLHSREKAAEAWMAYRQKSEASKVRCTGSLLLVIAVLWHFKRHLASRLAREMQATLRIKEDLASARAMHNSLTTRYDSLHADREQAHHNLGNLEGRYRSQGDDLDKLRDQHKTLQGRAHDLDKNVRETGAQLKTLKDKHGSLDTRHAELLVRSDKTTQEASQTRTQLKHVTEKYDSLQTGHAEVLCRYEMTDLSLNRATSRCVELEADYTEQTRTTGLSLSLLARHIQRERIRMEEEKLREFRPVHNMMADLRSRLAMADAYVQKMVHEPLPPGGTTPLRVHVPPQVRMSLLPSPPASANPSPVRPMVAMDSAVSLASERHFATSASDPFDIASFFNA</sequence>
<comment type="caution">
    <text evidence="3">The sequence shown here is derived from an EMBL/GenBank/DDBJ whole genome shotgun (WGS) entry which is preliminary data.</text>
</comment>
<keyword evidence="1" id="KW-0175">Coiled coil</keyword>
<protein>
    <submittedName>
        <fullName evidence="3">Uncharacterized protein</fullName>
    </submittedName>
</protein>
<dbReference type="AlphaFoldDB" id="A0A4Y9ZNE6"/>
<dbReference type="Gene3D" id="1.10.287.1490">
    <property type="match status" value="1"/>
</dbReference>
<evidence type="ECO:0000256" key="2">
    <source>
        <dbReference type="SAM" id="Phobius"/>
    </source>
</evidence>
<dbReference type="PROSITE" id="PS51257">
    <property type="entry name" value="PROKAR_LIPOPROTEIN"/>
    <property type="match status" value="1"/>
</dbReference>